<dbReference type="GO" id="GO:0008270">
    <property type="term" value="F:zinc ion binding"/>
    <property type="evidence" value="ECO:0007669"/>
    <property type="project" value="InterPro"/>
</dbReference>
<dbReference type="Pfam" id="PF20511">
    <property type="entry name" value="PMI_typeI_cat"/>
    <property type="match status" value="1"/>
</dbReference>
<dbReference type="InterPro" id="IPR018050">
    <property type="entry name" value="Pmannose_isomerase-type1_CS"/>
</dbReference>
<keyword evidence="4 8" id="KW-0479">Metal-binding</keyword>
<dbReference type="InterPro" id="IPR046457">
    <property type="entry name" value="PMI_typeI_cat"/>
</dbReference>
<dbReference type="PIRSF" id="PIRSF001480">
    <property type="entry name" value="Mannose-6-phosphate_isomerase"/>
    <property type="match status" value="1"/>
</dbReference>
<comment type="catalytic activity">
    <reaction evidence="1">
        <text>D-mannose 6-phosphate = D-fructose 6-phosphate</text>
        <dbReference type="Rhea" id="RHEA:12356"/>
        <dbReference type="ChEBI" id="CHEBI:58735"/>
        <dbReference type="ChEBI" id="CHEBI:61527"/>
        <dbReference type="EC" id="5.3.1.8"/>
    </reaction>
</comment>
<name>A0AA41WBA8_9GAMM</name>
<evidence type="ECO:0000256" key="1">
    <source>
        <dbReference type="ARBA" id="ARBA00000757"/>
    </source>
</evidence>
<feature type="binding site" evidence="8">
    <location>
        <position position="160"/>
    </location>
    <ligand>
        <name>Zn(2+)</name>
        <dbReference type="ChEBI" id="CHEBI:29105"/>
    </ligand>
</feature>
<keyword evidence="5 8" id="KW-0862">Zinc</keyword>
<dbReference type="InterPro" id="IPR011051">
    <property type="entry name" value="RmlC_Cupin_sf"/>
</dbReference>
<dbReference type="InterPro" id="IPR001250">
    <property type="entry name" value="Man6P_Isoase-1"/>
</dbReference>
<feature type="binding site" evidence="8">
    <location>
        <position position="125"/>
    </location>
    <ligand>
        <name>Zn(2+)</name>
        <dbReference type="ChEBI" id="CHEBI:29105"/>
    </ligand>
</feature>
<dbReference type="GO" id="GO:0005829">
    <property type="term" value="C:cytosol"/>
    <property type="evidence" value="ECO:0007669"/>
    <property type="project" value="TreeGrafter"/>
</dbReference>
<dbReference type="AlphaFoldDB" id="A0AA41WBA8"/>
<comment type="similarity">
    <text evidence="2">Belongs to the mannose-6-phosphate isomerase type 1 family.</text>
</comment>
<feature type="binding site" evidence="8">
    <location>
        <position position="284"/>
    </location>
    <ligand>
        <name>Zn(2+)</name>
        <dbReference type="ChEBI" id="CHEBI:29105"/>
    </ligand>
</feature>
<dbReference type="InterPro" id="IPR016305">
    <property type="entry name" value="Mannose-6-P_Isomerase"/>
</dbReference>
<dbReference type="Gene3D" id="1.10.441.10">
    <property type="entry name" value="Phosphomannose Isomerase, domain 2"/>
    <property type="match status" value="1"/>
</dbReference>
<evidence type="ECO:0000256" key="4">
    <source>
        <dbReference type="ARBA" id="ARBA00022723"/>
    </source>
</evidence>
<dbReference type="PROSITE" id="PS00965">
    <property type="entry name" value="PMI_I_1"/>
    <property type="match status" value="1"/>
</dbReference>
<evidence type="ECO:0000256" key="6">
    <source>
        <dbReference type="ARBA" id="ARBA00023235"/>
    </source>
</evidence>
<dbReference type="PANTHER" id="PTHR10309">
    <property type="entry name" value="MANNOSE-6-PHOSPHATE ISOMERASE"/>
    <property type="match status" value="1"/>
</dbReference>
<dbReference type="CDD" id="cd07011">
    <property type="entry name" value="cupin_PMI_type_I_N"/>
    <property type="match status" value="1"/>
</dbReference>
<feature type="active site" evidence="7">
    <location>
        <position position="303"/>
    </location>
</feature>
<evidence type="ECO:0000256" key="7">
    <source>
        <dbReference type="PIRSR" id="PIRSR001480-1"/>
    </source>
</evidence>
<comment type="caution">
    <text evidence="10">The sequence shown here is derived from an EMBL/GenBank/DDBJ whole genome shotgun (WGS) entry which is preliminary data.</text>
</comment>
<evidence type="ECO:0000256" key="3">
    <source>
        <dbReference type="ARBA" id="ARBA00011956"/>
    </source>
</evidence>
<reference evidence="10 11" key="1">
    <citation type="journal article" date="2013" name="Antonie Van Leeuwenhoek">
        <title>Echinimonas agarilytica gen. nov., sp. nov., a new gammaproteobacterium isolated from the sea urchin Strongylocentrotus intermedius.</title>
        <authorList>
            <person name="Nedashkovskaya O.I."/>
            <person name="Stenkova A.M."/>
            <person name="Zhukova N.V."/>
            <person name="Van Trappen S."/>
            <person name="Lee J.S."/>
            <person name="Kim S.B."/>
        </authorList>
    </citation>
    <scope>NUCLEOTIDE SEQUENCE [LARGE SCALE GENOMIC DNA]</scope>
    <source>
        <strain evidence="10 11">KMM 6351</strain>
    </source>
</reference>
<evidence type="ECO:0000313" key="11">
    <source>
        <dbReference type="Proteomes" id="UP001165393"/>
    </source>
</evidence>
<evidence type="ECO:0000313" key="10">
    <source>
        <dbReference type="EMBL" id="MCM2681216.1"/>
    </source>
</evidence>
<sequence>MTPFFASTAAERLGEGSPLANTLVSAQMLHWRMQNYSWGTIDVLPHLLNVPNPNLETQAELWMGAHPKAMSEVEFATGEALGLDEWVNSDPQGTIGLASFNRFGGKVPYLMKLLSAAQPLSIQVHPDKKQAEQGFARENAQGIDIGAKHRNYRDDNHKPELICAVTPFAAMVGFRPQYDAAKLLLQLGIDMMAPWYALNEDQRERINPLMAFFMFLLNMTKQQARALIKESVVNARANKCPEFVEFIKLAKINPDDVGVFAPIYLNLVYLNPGEALYLPPGVMHAYLRGTGIEIMACSDNVLRCGLTHKHMDRDELICVANFNQFQVEVLKPEQTQYKGCSQFKVPIEDFVLQRFEVADEISDRYPVFGLEIGFVTEGNVTVSTIDGEPQTFGVGESFVLPAASDYFWLQGKGTVFIGKTNLSHY</sequence>
<dbReference type="SUPFAM" id="SSF51182">
    <property type="entry name" value="RmlC-like cupins"/>
    <property type="match status" value="1"/>
</dbReference>
<dbReference type="PRINTS" id="PR00714">
    <property type="entry name" value="MAN6PISMRASE"/>
</dbReference>
<dbReference type="GO" id="GO:0005975">
    <property type="term" value="P:carbohydrate metabolic process"/>
    <property type="evidence" value="ECO:0007669"/>
    <property type="project" value="InterPro"/>
</dbReference>
<evidence type="ECO:0000259" key="9">
    <source>
        <dbReference type="Pfam" id="PF20511"/>
    </source>
</evidence>
<dbReference type="Gene3D" id="2.60.120.10">
    <property type="entry name" value="Jelly Rolls"/>
    <property type="match status" value="2"/>
</dbReference>
<dbReference type="GO" id="GO:0009298">
    <property type="term" value="P:GDP-mannose biosynthetic process"/>
    <property type="evidence" value="ECO:0007669"/>
    <property type="project" value="InterPro"/>
</dbReference>
<keyword evidence="6 10" id="KW-0413">Isomerase</keyword>
<comment type="cofactor">
    <cofactor evidence="8">
        <name>Zn(2+)</name>
        <dbReference type="ChEBI" id="CHEBI:29105"/>
    </cofactor>
    <text evidence="8">Binds 1 zinc ion per subunit.</text>
</comment>
<organism evidence="10 11">
    <name type="scientific">Echinimonas agarilytica</name>
    <dbReference type="NCBI Taxonomy" id="1215918"/>
    <lineage>
        <taxon>Bacteria</taxon>
        <taxon>Pseudomonadati</taxon>
        <taxon>Pseudomonadota</taxon>
        <taxon>Gammaproteobacteria</taxon>
        <taxon>Alteromonadales</taxon>
        <taxon>Echinimonadaceae</taxon>
        <taxon>Echinimonas</taxon>
    </lineage>
</organism>
<protein>
    <recommendedName>
        <fullName evidence="3">mannose-6-phosphate isomerase</fullName>
        <ecNumber evidence="3">5.3.1.8</ecNumber>
    </recommendedName>
</protein>
<evidence type="ECO:0000256" key="8">
    <source>
        <dbReference type="PIRSR" id="PIRSR001480-2"/>
    </source>
</evidence>
<feature type="domain" description="Phosphomannose isomerase type I catalytic" evidence="9">
    <location>
        <begin position="29"/>
        <end position="176"/>
    </location>
</feature>
<dbReference type="NCBIfam" id="TIGR00218">
    <property type="entry name" value="manA"/>
    <property type="match status" value="1"/>
</dbReference>
<evidence type="ECO:0000256" key="2">
    <source>
        <dbReference type="ARBA" id="ARBA00010772"/>
    </source>
</evidence>
<evidence type="ECO:0000256" key="5">
    <source>
        <dbReference type="ARBA" id="ARBA00022833"/>
    </source>
</evidence>
<dbReference type="InterPro" id="IPR014710">
    <property type="entry name" value="RmlC-like_jellyroll"/>
</dbReference>
<dbReference type="RefSeq" id="WP_251262700.1">
    <property type="nucleotide sequence ID" value="NZ_JAMQGP010000009.1"/>
</dbReference>
<keyword evidence="11" id="KW-1185">Reference proteome</keyword>
<feature type="binding site" evidence="8">
    <location>
        <position position="123"/>
    </location>
    <ligand>
        <name>Zn(2+)</name>
        <dbReference type="ChEBI" id="CHEBI:29105"/>
    </ligand>
</feature>
<dbReference type="EMBL" id="JAMQGP010000009">
    <property type="protein sequence ID" value="MCM2681216.1"/>
    <property type="molecule type" value="Genomic_DNA"/>
</dbReference>
<dbReference type="GO" id="GO:0004476">
    <property type="term" value="F:mannose-6-phosphate isomerase activity"/>
    <property type="evidence" value="ECO:0007669"/>
    <property type="project" value="UniProtKB-EC"/>
</dbReference>
<dbReference type="EC" id="5.3.1.8" evidence="3"/>
<proteinExistence type="inferred from homology"/>
<dbReference type="PANTHER" id="PTHR10309:SF0">
    <property type="entry name" value="MANNOSE-6-PHOSPHATE ISOMERASE"/>
    <property type="match status" value="1"/>
</dbReference>
<gene>
    <name evidence="10" type="primary">manA</name>
    <name evidence="10" type="ORF">NAF29_16330</name>
</gene>
<dbReference type="Proteomes" id="UP001165393">
    <property type="component" value="Unassembled WGS sequence"/>
</dbReference>
<accession>A0AA41WBA8</accession>